<feature type="region of interest" description="Disordered" evidence="5">
    <location>
        <begin position="1"/>
        <end position="106"/>
    </location>
</feature>
<keyword evidence="1" id="KW-0805">Transcription regulation</keyword>
<dbReference type="GO" id="GO:0005634">
    <property type="term" value="C:nucleus"/>
    <property type="evidence" value="ECO:0007669"/>
    <property type="project" value="TreeGrafter"/>
</dbReference>
<dbReference type="GO" id="GO:0006351">
    <property type="term" value="P:DNA-templated transcription"/>
    <property type="evidence" value="ECO:0007669"/>
    <property type="project" value="InterPro"/>
</dbReference>
<sequence length="610" mass="67143">MMMTATRHHDGDHRGAPPLPLRRQRLRISNACQACRSRKVKRKPVAGQTPPARPHVPLATVSSSSSLSVSAPQPQAPETSSSSTSGTPLTSTASSGSEQADPAQELDQNNRACYTAHGRFAGEVAAAIDVRAGLAPASTSNLVPFVDAPLFGDVDLSSPGSIVTSVAELPSRPYGDRLVNIYWRYVDPVEPILDRGRFFHDLEASYSGSGASLYADPDVWLSILNIVFALAVQRQESTPRQRRDDEANLYFRRAWVRLRPETILWKPASIELVQCLMLMNRYLHCTNNQQKTWMTAGLAIRLAQTLCCHLSAPSSAKDPCSSERRLKQRVWVSCIGLDRCVSWSLGRTSVPSMIHLPNETGSVSPGSDGRQDGHATWAVELHEIGNQIQLAQTQARNGLAARLGLPRLYQQDEYHAVAVQLGTCLDRPMLARYYSMKTRMATAPATSDPLSLNDRLLKEGARMCVEAAQKTTSVIFDMLEPGEPMGLLPWWYRIYYLHVAGTSFLAAMFGSDLFTESVSQSWSCFLSTLQAHEHLSTYVQQCRKTFETLAARILGVRQPSNADVGGSVAPGEGSFAAPSFEDVFQDVGFDFNDFLFSMEDVAGDWRYVVP</sequence>
<dbReference type="EMBL" id="JPKY01000049">
    <property type="protein sequence ID" value="KFH44394.1"/>
    <property type="molecule type" value="Genomic_DNA"/>
</dbReference>
<dbReference type="AlphaFoldDB" id="A0A086T4W2"/>
<reference evidence="8" key="1">
    <citation type="journal article" date="2014" name="Genome Announc.">
        <title>Genome sequence and annotation of Acremonium chrysogenum, producer of the beta-lactam antibiotic cephalosporin C.</title>
        <authorList>
            <person name="Terfehr D."/>
            <person name="Dahlmann T.A."/>
            <person name="Specht T."/>
            <person name="Zadra I."/>
            <person name="Kuernsteiner H."/>
            <person name="Kueck U."/>
        </authorList>
    </citation>
    <scope>NUCLEOTIDE SEQUENCE [LARGE SCALE GENOMIC DNA]</scope>
    <source>
        <strain evidence="8">ATCC 11550 / CBS 779.69 / DSM 880 / IAM 14645 / JCM 23072 / IMI 49137</strain>
    </source>
</reference>
<dbReference type="GO" id="GO:0000981">
    <property type="term" value="F:DNA-binding transcription factor activity, RNA polymerase II-specific"/>
    <property type="evidence" value="ECO:0007669"/>
    <property type="project" value="TreeGrafter"/>
</dbReference>
<dbReference type="OrthoDB" id="424974at2759"/>
<dbReference type="GO" id="GO:0000978">
    <property type="term" value="F:RNA polymerase II cis-regulatory region sequence-specific DNA binding"/>
    <property type="evidence" value="ECO:0007669"/>
    <property type="project" value="TreeGrafter"/>
</dbReference>
<dbReference type="InterPro" id="IPR051127">
    <property type="entry name" value="Fungal_SecMet_Regulators"/>
</dbReference>
<evidence type="ECO:0000313" key="7">
    <source>
        <dbReference type="EMBL" id="KFH44394.1"/>
    </source>
</evidence>
<keyword evidence="8" id="KW-1185">Reference proteome</keyword>
<dbReference type="SMR" id="A0A086T4W2"/>
<evidence type="ECO:0000256" key="4">
    <source>
        <dbReference type="ARBA" id="ARBA00023242"/>
    </source>
</evidence>
<dbReference type="PANTHER" id="PTHR47424">
    <property type="entry name" value="REGULATORY PROTEIN GAL4"/>
    <property type="match status" value="1"/>
</dbReference>
<dbReference type="Pfam" id="PF04082">
    <property type="entry name" value="Fungal_trans"/>
    <property type="match status" value="1"/>
</dbReference>
<dbReference type="GO" id="GO:0008270">
    <property type="term" value="F:zinc ion binding"/>
    <property type="evidence" value="ECO:0007669"/>
    <property type="project" value="InterPro"/>
</dbReference>
<name>A0A086T4W2_HAPC1</name>
<evidence type="ECO:0000259" key="6">
    <source>
        <dbReference type="SMART" id="SM00906"/>
    </source>
</evidence>
<keyword evidence="3" id="KW-0804">Transcription</keyword>
<dbReference type="PANTHER" id="PTHR47424:SF3">
    <property type="entry name" value="REGULATORY PROTEIN GAL4"/>
    <property type="match status" value="1"/>
</dbReference>
<dbReference type="SMART" id="SM00906">
    <property type="entry name" value="Fungal_trans"/>
    <property type="match status" value="1"/>
</dbReference>
<dbReference type="HOGENOM" id="CLU_008511_3_1_1"/>
<dbReference type="GO" id="GO:0000435">
    <property type="term" value="P:positive regulation of transcription from RNA polymerase II promoter by galactose"/>
    <property type="evidence" value="ECO:0007669"/>
    <property type="project" value="TreeGrafter"/>
</dbReference>
<feature type="compositionally biased region" description="Low complexity" evidence="5">
    <location>
        <begin position="56"/>
        <end position="97"/>
    </location>
</feature>
<accession>A0A086T4W2</accession>
<protein>
    <recommendedName>
        <fullName evidence="6">Xylanolytic transcriptional activator regulatory domain-containing protein</fullName>
    </recommendedName>
</protein>
<keyword evidence="2" id="KW-0238">DNA-binding</keyword>
<dbReference type="InterPro" id="IPR007219">
    <property type="entry name" value="XnlR_reg_dom"/>
</dbReference>
<organism evidence="7 8">
    <name type="scientific">Hapsidospora chrysogenum (strain ATCC 11550 / CBS 779.69 / DSM 880 / IAM 14645 / JCM 23072 / IMI 49137)</name>
    <name type="common">Acremonium chrysogenum</name>
    <dbReference type="NCBI Taxonomy" id="857340"/>
    <lineage>
        <taxon>Eukaryota</taxon>
        <taxon>Fungi</taxon>
        <taxon>Dikarya</taxon>
        <taxon>Ascomycota</taxon>
        <taxon>Pezizomycotina</taxon>
        <taxon>Sordariomycetes</taxon>
        <taxon>Hypocreomycetidae</taxon>
        <taxon>Hypocreales</taxon>
        <taxon>Bionectriaceae</taxon>
        <taxon>Hapsidospora</taxon>
    </lineage>
</organism>
<evidence type="ECO:0000313" key="8">
    <source>
        <dbReference type="Proteomes" id="UP000029964"/>
    </source>
</evidence>
<dbReference type="Proteomes" id="UP000029964">
    <property type="component" value="Unassembled WGS sequence"/>
</dbReference>
<dbReference type="STRING" id="857340.A0A086T4W2"/>
<evidence type="ECO:0000256" key="5">
    <source>
        <dbReference type="SAM" id="MobiDB-lite"/>
    </source>
</evidence>
<keyword evidence="4" id="KW-0539">Nucleus</keyword>
<feature type="domain" description="Xylanolytic transcriptional activator regulatory" evidence="6">
    <location>
        <begin position="292"/>
        <end position="372"/>
    </location>
</feature>
<gene>
    <name evidence="7" type="ORF">ACRE_048120</name>
</gene>
<evidence type="ECO:0000256" key="2">
    <source>
        <dbReference type="ARBA" id="ARBA00023125"/>
    </source>
</evidence>
<dbReference type="CDD" id="cd12148">
    <property type="entry name" value="fungal_TF_MHR"/>
    <property type="match status" value="1"/>
</dbReference>
<comment type="caution">
    <text evidence="7">The sequence shown here is derived from an EMBL/GenBank/DDBJ whole genome shotgun (WGS) entry which is preliminary data.</text>
</comment>
<evidence type="ECO:0000256" key="3">
    <source>
        <dbReference type="ARBA" id="ARBA00023163"/>
    </source>
</evidence>
<evidence type="ECO:0000256" key="1">
    <source>
        <dbReference type="ARBA" id="ARBA00023015"/>
    </source>
</evidence>
<proteinExistence type="predicted"/>